<dbReference type="AlphaFoldDB" id="A0A4C1WY60"/>
<evidence type="ECO:0000313" key="2">
    <source>
        <dbReference type="Proteomes" id="UP000299102"/>
    </source>
</evidence>
<protein>
    <submittedName>
        <fullName evidence="1">Uncharacterized protein</fullName>
    </submittedName>
</protein>
<sequence>MQTSITRRTQLRYFSSRHHACVVKAHCASVNRRQRFARTRARRVCAAVCVYDALHNRVSVAAQSAVAMKLFMELHHGGEATPAPHRRQKAEIINTVIADNKSNGRFVNINRHRPSAITRPSIRQNAVSTDGHKRSIPPEVYCRGIRAFSTTGFAQGQMSMRANRELVITVAHGHSQPQRSHDCFASLLGSNSISD</sequence>
<keyword evidence="2" id="KW-1185">Reference proteome</keyword>
<evidence type="ECO:0000313" key="1">
    <source>
        <dbReference type="EMBL" id="GBP55810.1"/>
    </source>
</evidence>
<name>A0A4C1WY60_EUMVA</name>
<gene>
    <name evidence="1" type="ORF">EVAR_38407_1</name>
</gene>
<comment type="caution">
    <text evidence="1">The sequence shown here is derived from an EMBL/GenBank/DDBJ whole genome shotgun (WGS) entry which is preliminary data.</text>
</comment>
<organism evidence="1 2">
    <name type="scientific">Eumeta variegata</name>
    <name type="common">Bagworm moth</name>
    <name type="synonym">Eumeta japonica</name>
    <dbReference type="NCBI Taxonomy" id="151549"/>
    <lineage>
        <taxon>Eukaryota</taxon>
        <taxon>Metazoa</taxon>
        <taxon>Ecdysozoa</taxon>
        <taxon>Arthropoda</taxon>
        <taxon>Hexapoda</taxon>
        <taxon>Insecta</taxon>
        <taxon>Pterygota</taxon>
        <taxon>Neoptera</taxon>
        <taxon>Endopterygota</taxon>
        <taxon>Lepidoptera</taxon>
        <taxon>Glossata</taxon>
        <taxon>Ditrysia</taxon>
        <taxon>Tineoidea</taxon>
        <taxon>Psychidae</taxon>
        <taxon>Oiketicinae</taxon>
        <taxon>Eumeta</taxon>
    </lineage>
</organism>
<accession>A0A4C1WY60</accession>
<proteinExistence type="predicted"/>
<dbReference type="Proteomes" id="UP000299102">
    <property type="component" value="Unassembled WGS sequence"/>
</dbReference>
<reference evidence="1 2" key="1">
    <citation type="journal article" date="2019" name="Commun. Biol.">
        <title>The bagworm genome reveals a unique fibroin gene that provides high tensile strength.</title>
        <authorList>
            <person name="Kono N."/>
            <person name="Nakamura H."/>
            <person name="Ohtoshi R."/>
            <person name="Tomita M."/>
            <person name="Numata K."/>
            <person name="Arakawa K."/>
        </authorList>
    </citation>
    <scope>NUCLEOTIDE SEQUENCE [LARGE SCALE GENOMIC DNA]</scope>
</reference>
<dbReference type="EMBL" id="BGZK01000679">
    <property type="protein sequence ID" value="GBP55810.1"/>
    <property type="molecule type" value="Genomic_DNA"/>
</dbReference>